<organism evidence="2 3">
    <name type="scientific">Kibdelosporangium banguiense</name>
    <dbReference type="NCBI Taxonomy" id="1365924"/>
    <lineage>
        <taxon>Bacteria</taxon>
        <taxon>Bacillati</taxon>
        <taxon>Actinomycetota</taxon>
        <taxon>Actinomycetes</taxon>
        <taxon>Pseudonocardiales</taxon>
        <taxon>Pseudonocardiaceae</taxon>
        <taxon>Kibdelosporangium</taxon>
    </lineage>
</organism>
<accession>A0ABS4TBH1</accession>
<name>A0ABS4TBH1_9PSEU</name>
<keyword evidence="1" id="KW-1133">Transmembrane helix</keyword>
<reference evidence="2 3" key="1">
    <citation type="submission" date="2021-03" db="EMBL/GenBank/DDBJ databases">
        <title>Sequencing the genomes of 1000 actinobacteria strains.</title>
        <authorList>
            <person name="Klenk H.-P."/>
        </authorList>
    </citation>
    <scope>NUCLEOTIDE SEQUENCE [LARGE SCALE GENOMIC DNA]</scope>
    <source>
        <strain evidence="2 3">DSM 46670</strain>
    </source>
</reference>
<keyword evidence="1" id="KW-0812">Transmembrane</keyword>
<evidence type="ECO:0000256" key="1">
    <source>
        <dbReference type="SAM" id="Phobius"/>
    </source>
</evidence>
<proteinExistence type="predicted"/>
<comment type="caution">
    <text evidence="2">The sequence shown here is derived from an EMBL/GenBank/DDBJ whole genome shotgun (WGS) entry which is preliminary data.</text>
</comment>
<keyword evidence="1" id="KW-0472">Membrane</keyword>
<feature type="transmembrane region" description="Helical" evidence="1">
    <location>
        <begin position="120"/>
        <end position="138"/>
    </location>
</feature>
<keyword evidence="3" id="KW-1185">Reference proteome</keyword>
<sequence length="251" mass="27696">MSGVGYAFLATAPVWPVLQPREPILDEMLVPAEVAVLVPVVMVFPVAWGLIGRTERTGRLFGLALTLLVLVWSSWTAAFGDYATPPNIDDGLRWYLLTAACVVVAGVVRDRRKVDRRWILGAATWVVGMAVTVAVPVVEAGPMPSADALLPLPPGMTVVTDEAECTPSCSRRFVVTGQTRARDLARQLGEHLQQVKGWQTQWYEFTPEPHLTCREASLLVNPYKLCGGVRVLDEWDVEVRFGYANNHNPIY</sequence>
<dbReference type="Proteomes" id="UP001519332">
    <property type="component" value="Unassembled WGS sequence"/>
</dbReference>
<feature type="transmembrane region" description="Helical" evidence="1">
    <location>
        <begin position="92"/>
        <end position="108"/>
    </location>
</feature>
<evidence type="ECO:0000313" key="2">
    <source>
        <dbReference type="EMBL" id="MBP2321747.1"/>
    </source>
</evidence>
<evidence type="ECO:0000313" key="3">
    <source>
        <dbReference type="Proteomes" id="UP001519332"/>
    </source>
</evidence>
<protein>
    <submittedName>
        <fullName evidence="2">Uncharacterized protein</fullName>
    </submittedName>
</protein>
<gene>
    <name evidence="2" type="ORF">JOF56_002132</name>
</gene>
<feature type="transmembrane region" description="Helical" evidence="1">
    <location>
        <begin position="60"/>
        <end position="80"/>
    </location>
</feature>
<dbReference type="EMBL" id="JAGINW010000001">
    <property type="protein sequence ID" value="MBP2321747.1"/>
    <property type="molecule type" value="Genomic_DNA"/>
</dbReference>
<feature type="transmembrane region" description="Helical" evidence="1">
    <location>
        <begin position="28"/>
        <end position="48"/>
    </location>
</feature>
<dbReference type="RefSeq" id="WP_209636797.1">
    <property type="nucleotide sequence ID" value="NZ_JAGINW010000001.1"/>
</dbReference>